<accession>A0AAJ0FCN6</accession>
<evidence type="ECO:0000256" key="2">
    <source>
        <dbReference type="ARBA" id="ARBA00022630"/>
    </source>
</evidence>
<evidence type="ECO:0000256" key="5">
    <source>
        <dbReference type="ARBA" id="ARBA00023002"/>
    </source>
</evidence>
<sequence length="506" mass="55607">MTTLSPDPRFGPNKSVAVIGAGIAGVSAAAHLLKHGLSVTVFERSDTIGGIWHYDERTAADPPFPCHTPSAGDFRVSRPGEYAQSTPPPDTPEKDDVEVQFAPPGPCYAGLQTNIPTNVLVSRLHAWPDGTDLKVSQVLSERFIVDMAAAHGVDGVTRFRTRVDQVTKTPDGRGWEVRTVELQRNKRLVEHREVFDFVVAASGHYSMPRIPPISGLEGWKSAFPARLSHSKQYRRPDRFRGRTVLVVGAGVSAMDICHELTGVGATVYQSVRGGFADMPLHMLPPSTMRVGEIISFSDLSATSGNTDENAPIPGTVHLKDGKILDGIHDIVFATGYITTYPYLPQFHSDSLKNTQADERVLITAEGTMVHNLHRDIFYIPDPTLAFIGVPLHTASFGLDDFQSETVARVFTGKAKLPTEKEMRAEYAKKIKERGVGKGFHSLALGGSEVAYVDGLVEWMNRGLEEDEKVVGLGAEWVRMYEAFKREKAVEWFGSLEEAEKWLGKKT</sequence>
<dbReference type="InterPro" id="IPR050346">
    <property type="entry name" value="FMO-like"/>
</dbReference>
<keyword evidence="8" id="KW-1185">Reference proteome</keyword>
<feature type="region of interest" description="Disordered" evidence="6">
    <location>
        <begin position="63"/>
        <end position="95"/>
    </location>
</feature>
<comment type="caution">
    <text evidence="7">The sequence shown here is derived from an EMBL/GenBank/DDBJ whole genome shotgun (WGS) entry which is preliminary data.</text>
</comment>
<gene>
    <name evidence="7" type="ORF">QBC47DRAFT_460175</name>
</gene>
<evidence type="ECO:0000313" key="8">
    <source>
        <dbReference type="Proteomes" id="UP001239445"/>
    </source>
</evidence>
<keyword evidence="2" id="KW-0285">Flavoprotein</keyword>
<keyword evidence="5" id="KW-0560">Oxidoreductase</keyword>
<dbReference type="InterPro" id="IPR020946">
    <property type="entry name" value="Flavin_mOase-like"/>
</dbReference>
<evidence type="ECO:0000313" key="7">
    <source>
        <dbReference type="EMBL" id="KAK1756330.1"/>
    </source>
</evidence>
<protein>
    <submittedName>
        <fullName evidence="7">Uncharacterized protein</fullName>
    </submittedName>
</protein>
<dbReference type="Proteomes" id="UP001239445">
    <property type="component" value="Unassembled WGS sequence"/>
</dbReference>
<dbReference type="PRINTS" id="PR00419">
    <property type="entry name" value="ADXRDTASE"/>
</dbReference>
<dbReference type="EMBL" id="MU839832">
    <property type="protein sequence ID" value="KAK1756330.1"/>
    <property type="molecule type" value="Genomic_DNA"/>
</dbReference>
<dbReference type="SUPFAM" id="SSF51905">
    <property type="entry name" value="FAD/NAD(P)-binding domain"/>
    <property type="match status" value="2"/>
</dbReference>
<dbReference type="Pfam" id="PF13450">
    <property type="entry name" value="NAD_binding_8"/>
    <property type="match status" value="1"/>
</dbReference>
<evidence type="ECO:0000256" key="3">
    <source>
        <dbReference type="ARBA" id="ARBA00022827"/>
    </source>
</evidence>
<dbReference type="PIRSF" id="PIRSF000332">
    <property type="entry name" value="FMO"/>
    <property type="match status" value="1"/>
</dbReference>
<name>A0AAJ0FCN6_9PEZI</name>
<dbReference type="GO" id="GO:0050660">
    <property type="term" value="F:flavin adenine dinucleotide binding"/>
    <property type="evidence" value="ECO:0007669"/>
    <property type="project" value="InterPro"/>
</dbReference>
<dbReference type="GO" id="GO:0004499">
    <property type="term" value="F:N,N-dimethylaniline monooxygenase activity"/>
    <property type="evidence" value="ECO:0007669"/>
    <property type="project" value="InterPro"/>
</dbReference>
<organism evidence="7 8">
    <name type="scientific">Echria macrotheca</name>
    <dbReference type="NCBI Taxonomy" id="438768"/>
    <lineage>
        <taxon>Eukaryota</taxon>
        <taxon>Fungi</taxon>
        <taxon>Dikarya</taxon>
        <taxon>Ascomycota</taxon>
        <taxon>Pezizomycotina</taxon>
        <taxon>Sordariomycetes</taxon>
        <taxon>Sordariomycetidae</taxon>
        <taxon>Sordariales</taxon>
        <taxon>Schizotheciaceae</taxon>
        <taxon>Echria</taxon>
    </lineage>
</organism>
<dbReference type="InterPro" id="IPR036188">
    <property type="entry name" value="FAD/NAD-bd_sf"/>
</dbReference>
<comment type="similarity">
    <text evidence="1">Belongs to the FMO family.</text>
</comment>
<evidence type="ECO:0000256" key="4">
    <source>
        <dbReference type="ARBA" id="ARBA00022857"/>
    </source>
</evidence>
<dbReference type="Pfam" id="PF00743">
    <property type="entry name" value="FMO-like"/>
    <property type="match status" value="2"/>
</dbReference>
<keyword evidence="3" id="KW-0274">FAD</keyword>
<dbReference type="AlphaFoldDB" id="A0AAJ0FCN6"/>
<evidence type="ECO:0000256" key="6">
    <source>
        <dbReference type="SAM" id="MobiDB-lite"/>
    </source>
</evidence>
<dbReference type="Gene3D" id="3.50.50.60">
    <property type="entry name" value="FAD/NAD(P)-binding domain"/>
    <property type="match status" value="2"/>
</dbReference>
<dbReference type="PANTHER" id="PTHR23023">
    <property type="entry name" value="DIMETHYLANILINE MONOOXYGENASE"/>
    <property type="match status" value="1"/>
</dbReference>
<dbReference type="InterPro" id="IPR000960">
    <property type="entry name" value="Flavin_mOase"/>
</dbReference>
<dbReference type="GO" id="GO:0050661">
    <property type="term" value="F:NADP binding"/>
    <property type="evidence" value="ECO:0007669"/>
    <property type="project" value="InterPro"/>
</dbReference>
<evidence type="ECO:0000256" key="1">
    <source>
        <dbReference type="ARBA" id="ARBA00009183"/>
    </source>
</evidence>
<keyword evidence="4" id="KW-0521">NADP</keyword>
<reference evidence="7" key="1">
    <citation type="submission" date="2023-06" db="EMBL/GenBank/DDBJ databases">
        <title>Genome-scale phylogeny and comparative genomics of the fungal order Sordariales.</title>
        <authorList>
            <consortium name="Lawrence Berkeley National Laboratory"/>
            <person name="Hensen N."/>
            <person name="Bonometti L."/>
            <person name="Westerberg I."/>
            <person name="Brannstrom I.O."/>
            <person name="Guillou S."/>
            <person name="Cros-Aarteil S."/>
            <person name="Calhoun S."/>
            <person name="Haridas S."/>
            <person name="Kuo A."/>
            <person name="Mondo S."/>
            <person name="Pangilinan J."/>
            <person name="Riley R."/>
            <person name="Labutti K."/>
            <person name="Andreopoulos B."/>
            <person name="Lipzen A."/>
            <person name="Chen C."/>
            <person name="Yanf M."/>
            <person name="Daum C."/>
            <person name="Ng V."/>
            <person name="Clum A."/>
            <person name="Steindorff A."/>
            <person name="Ohm R."/>
            <person name="Martin F."/>
            <person name="Silar P."/>
            <person name="Natvig D."/>
            <person name="Lalanne C."/>
            <person name="Gautier V."/>
            <person name="Ament-Velasquez S.L."/>
            <person name="Kruys A."/>
            <person name="Hutchinson M.I."/>
            <person name="Powell A.J."/>
            <person name="Barry K."/>
            <person name="Miller A.N."/>
            <person name="Grigoriev I.V."/>
            <person name="Debuchy R."/>
            <person name="Gladieux P."/>
            <person name="Thoren M.H."/>
            <person name="Johannesson H."/>
        </authorList>
    </citation>
    <scope>NUCLEOTIDE SEQUENCE</scope>
    <source>
        <strain evidence="7">PSN4</strain>
    </source>
</reference>
<proteinExistence type="inferred from homology"/>